<protein>
    <recommendedName>
        <fullName evidence="2">histidine kinase</fullName>
        <ecNumber evidence="2">2.7.13.3</ecNumber>
    </recommendedName>
</protein>
<dbReference type="InterPro" id="IPR003661">
    <property type="entry name" value="HisK_dim/P_dom"/>
</dbReference>
<accession>A0A7X5LNS1</accession>
<dbReference type="InterPro" id="IPR000014">
    <property type="entry name" value="PAS"/>
</dbReference>
<dbReference type="GO" id="GO:0000155">
    <property type="term" value="F:phosphorelay sensor kinase activity"/>
    <property type="evidence" value="ECO:0007669"/>
    <property type="project" value="InterPro"/>
</dbReference>
<comment type="caution">
    <text evidence="7">The sequence shown here is derived from an EMBL/GenBank/DDBJ whole genome shotgun (WGS) entry which is preliminary data.</text>
</comment>
<sequence length="965" mass="107779">MWLVFIATLILLSAASYSVFQVTKLSVIEDAKHDSLIHVQAIDREVRFLLSEASSVLHILSLSTELQGESCKTILNSTLNSSSINSRFGGIALVSDSKQVVCSTYSDSEGKDLSSLNLFNLEAEIGQLNVGRLRNGELSGSQVIPLAIKFVNKQGTPYFLALAIKVESLFSILQQQPLDEYSATFIIDHNGMIIASRHPKGAKYWQGRSVLKSPLYQQVHSEDIGARVGPGLDNITRVYAFKEASLDGIHMHIVATQERQALLLDFFGKLGGPIFVSLFSMLVFLVLMTALVYLFYYRSIQALVGYAFDISQDLSWENENPPESSPFTSNILEVENAILQLKHAKSLLEKRTTELRFTQEVAGIISWTFEYSSNEFLLSGPFKLVLPELDINLKSLDDLSKYLSYPEKKNFSKALNELFNKHEVLSIVLPCQVPAKGGPIIHQIKVYGEFIQRADIEKPKFIGFIQNLTSYISVTKKLERTEYFLKALLDNLESSVIACNANGVIEVFNSTSEKIYQKSYSAIHVTELPSYYSIHDSSGENLLKPNEFQLHRALLGEYISDELVTVKPKGLNPKNLLVQGQPILNRQGEKVGAVIIQTDITLKMVRELEFKKQEEQLRTVFNSSFDGLILCTTSGSIIRANDALARLFGKDRKINVGDNIRNLFREKEWHSLLNNMVSVADNNAQTSELSLFSNEKVDMTIEVRCAKLQNEKENLLLFVIRDISQRKQAEEKNISIQRVEAVSQLTGGIAHDFNNLLQVIFMNLDLLECELEGNKAVMPFIEACLKAATRGGVLTKHLLSFTKQRSMYLKAVELNSLLSEISEFFLALFDKKHKIELRLCDEPVLIETDEAQFKMALTHLVINASESLNGSGTIQIGILKENNVDKTVSECLIFVSDNGQGMSGDTVKRAIEPFFTTKKIGQGSGLGLSMVYGFVKQCSGDLKIESNLGEGTRVTMTFPLLPSTN</sequence>
<dbReference type="CDD" id="cd18774">
    <property type="entry name" value="PDC2_HK_sensor"/>
    <property type="match status" value="1"/>
</dbReference>
<dbReference type="InterPro" id="IPR005467">
    <property type="entry name" value="His_kinase_dom"/>
</dbReference>
<comment type="catalytic activity">
    <reaction evidence="1">
        <text>ATP + protein L-histidine = ADP + protein N-phospho-L-histidine.</text>
        <dbReference type="EC" id="2.7.13.3"/>
    </reaction>
</comment>
<evidence type="ECO:0000256" key="4">
    <source>
        <dbReference type="SAM" id="Phobius"/>
    </source>
</evidence>
<dbReference type="SUPFAM" id="SSF47384">
    <property type="entry name" value="Homodimeric domain of signal transducing histidine kinase"/>
    <property type="match status" value="1"/>
</dbReference>
<keyword evidence="4" id="KW-0472">Membrane</keyword>
<dbReference type="RefSeq" id="WP_049587458.1">
    <property type="nucleotide sequence ID" value="NZ_JAAAWN010000016.1"/>
</dbReference>
<dbReference type="InterPro" id="IPR003594">
    <property type="entry name" value="HATPase_dom"/>
</dbReference>
<dbReference type="SUPFAM" id="SSF55785">
    <property type="entry name" value="PYP-like sensor domain (PAS domain)"/>
    <property type="match status" value="2"/>
</dbReference>
<reference evidence="7 8" key="1">
    <citation type="submission" date="2020-01" db="EMBL/GenBank/DDBJ databases">
        <authorList>
            <person name="Chen J."/>
            <person name="Zhu S."/>
            <person name="Yang J."/>
        </authorList>
    </citation>
    <scope>NUCLEOTIDE SEQUENCE [LARGE SCALE GENOMIC DNA]</scope>
    <source>
        <strain evidence="7 8">345S023</strain>
    </source>
</reference>
<evidence type="ECO:0000313" key="8">
    <source>
        <dbReference type="Proteomes" id="UP000470213"/>
    </source>
</evidence>
<dbReference type="Pfam" id="PF13426">
    <property type="entry name" value="PAS_9"/>
    <property type="match status" value="2"/>
</dbReference>
<evidence type="ECO:0000259" key="6">
    <source>
        <dbReference type="PROSITE" id="PS50112"/>
    </source>
</evidence>
<dbReference type="Proteomes" id="UP000470213">
    <property type="component" value="Unassembled WGS sequence"/>
</dbReference>
<evidence type="ECO:0000256" key="2">
    <source>
        <dbReference type="ARBA" id="ARBA00012438"/>
    </source>
</evidence>
<dbReference type="InterPro" id="IPR035965">
    <property type="entry name" value="PAS-like_dom_sf"/>
</dbReference>
<evidence type="ECO:0000256" key="3">
    <source>
        <dbReference type="ARBA" id="ARBA00022553"/>
    </source>
</evidence>
<gene>
    <name evidence="7" type="ORF">GTH32_12630</name>
</gene>
<dbReference type="Gene3D" id="3.30.450.20">
    <property type="entry name" value="PAS domain"/>
    <property type="match status" value="2"/>
</dbReference>
<dbReference type="PANTHER" id="PTHR43065:SF42">
    <property type="entry name" value="TWO-COMPONENT SENSOR PPRA"/>
    <property type="match status" value="1"/>
</dbReference>
<evidence type="ECO:0000313" key="7">
    <source>
        <dbReference type="EMBL" id="NDV92020.1"/>
    </source>
</evidence>
<keyword evidence="4" id="KW-0812">Transmembrane</keyword>
<dbReference type="CDD" id="cd00082">
    <property type="entry name" value="HisKA"/>
    <property type="match status" value="1"/>
</dbReference>
<dbReference type="EMBL" id="JAAAWN010000016">
    <property type="protein sequence ID" value="NDV92020.1"/>
    <property type="molecule type" value="Genomic_DNA"/>
</dbReference>
<dbReference type="PANTHER" id="PTHR43065">
    <property type="entry name" value="SENSOR HISTIDINE KINASE"/>
    <property type="match status" value="1"/>
</dbReference>
<dbReference type="Pfam" id="PF02518">
    <property type="entry name" value="HATPase_c"/>
    <property type="match status" value="1"/>
</dbReference>
<feature type="domain" description="Histidine kinase" evidence="5">
    <location>
        <begin position="748"/>
        <end position="962"/>
    </location>
</feature>
<dbReference type="InterPro" id="IPR036890">
    <property type="entry name" value="HATPase_C_sf"/>
</dbReference>
<dbReference type="SUPFAM" id="SSF55874">
    <property type="entry name" value="ATPase domain of HSP90 chaperone/DNA topoisomerase II/histidine kinase"/>
    <property type="match status" value="1"/>
</dbReference>
<keyword evidence="4" id="KW-1133">Transmembrane helix</keyword>
<feature type="domain" description="PAS" evidence="6">
    <location>
        <begin position="613"/>
        <end position="683"/>
    </location>
</feature>
<dbReference type="PROSITE" id="PS50112">
    <property type="entry name" value="PAS"/>
    <property type="match status" value="1"/>
</dbReference>
<keyword evidence="3" id="KW-0597">Phosphoprotein</keyword>
<dbReference type="PROSITE" id="PS50109">
    <property type="entry name" value="HIS_KIN"/>
    <property type="match status" value="1"/>
</dbReference>
<dbReference type="SMART" id="SM00387">
    <property type="entry name" value="HATPase_c"/>
    <property type="match status" value="1"/>
</dbReference>
<dbReference type="Gene3D" id="3.30.565.10">
    <property type="entry name" value="Histidine kinase-like ATPase, C-terminal domain"/>
    <property type="match status" value="1"/>
</dbReference>
<dbReference type="SMART" id="SM00091">
    <property type="entry name" value="PAS"/>
    <property type="match status" value="2"/>
</dbReference>
<dbReference type="InterPro" id="IPR036097">
    <property type="entry name" value="HisK_dim/P_sf"/>
</dbReference>
<dbReference type="EC" id="2.7.13.3" evidence="2"/>
<dbReference type="AlphaFoldDB" id="A0A7X5LNS1"/>
<dbReference type="InterPro" id="IPR004358">
    <property type="entry name" value="Sig_transdc_His_kin-like_C"/>
</dbReference>
<evidence type="ECO:0000256" key="1">
    <source>
        <dbReference type="ARBA" id="ARBA00000085"/>
    </source>
</evidence>
<proteinExistence type="predicted"/>
<organism evidence="7 8">
    <name type="scientific">Alteromonas profundi</name>
    <dbReference type="NCBI Taxonomy" id="2696062"/>
    <lineage>
        <taxon>Bacteria</taxon>
        <taxon>Pseudomonadati</taxon>
        <taxon>Pseudomonadota</taxon>
        <taxon>Gammaproteobacteria</taxon>
        <taxon>Alteromonadales</taxon>
        <taxon>Alteromonadaceae</taxon>
        <taxon>Alteromonas/Salinimonas group</taxon>
        <taxon>Alteromonas</taxon>
    </lineage>
</organism>
<dbReference type="Gene3D" id="1.10.287.130">
    <property type="match status" value="1"/>
</dbReference>
<evidence type="ECO:0000259" key="5">
    <source>
        <dbReference type="PROSITE" id="PS50109"/>
    </source>
</evidence>
<dbReference type="PRINTS" id="PR00344">
    <property type="entry name" value="BCTRLSENSOR"/>
</dbReference>
<dbReference type="NCBIfam" id="TIGR00229">
    <property type="entry name" value="sensory_box"/>
    <property type="match status" value="1"/>
</dbReference>
<feature type="transmembrane region" description="Helical" evidence="4">
    <location>
        <begin position="274"/>
        <end position="296"/>
    </location>
</feature>
<name>A0A7X5LNS1_9ALTE</name>
<keyword evidence="8" id="KW-1185">Reference proteome</keyword>